<comment type="caution">
    <text evidence="2">The sequence shown here is derived from an EMBL/GenBank/DDBJ whole genome shotgun (WGS) entry which is preliminary data.</text>
</comment>
<keyword evidence="3" id="KW-1185">Reference proteome</keyword>
<evidence type="ECO:0000313" key="3">
    <source>
        <dbReference type="Proteomes" id="UP000823674"/>
    </source>
</evidence>
<dbReference type="Proteomes" id="UP000823674">
    <property type="component" value="Chromosome A06"/>
</dbReference>
<accession>A0ABQ7M0D7</accession>
<reference evidence="2 3" key="1">
    <citation type="submission" date="2021-03" db="EMBL/GenBank/DDBJ databases">
        <authorList>
            <person name="King G.J."/>
            <person name="Bancroft I."/>
            <person name="Baten A."/>
            <person name="Bloomfield J."/>
            <person name="Borpatragohain P."/>
            <person name="He Z."/>
            <person name="Irish N."/>
            <person name="Irwin J."/>
            <person name="Liu K."/>
            <person name="Mauleon R.P."/>
            <person name="Moore J."/>
            <person name="Morris R."/>
            <person name="Ostergaard L."/>
            <person name="Wang B."/>
            <person name="Wells R."/>
        </authorList>
    </citation>
    <scope>NUCLEOTIDE SEQUENCE [LARGE SCALE GENOMIC DNA]</scope>
    <source>
        <strain evidence="2">R-o-18</strain>
        <tissue evidence="2">Leaf</tissue>
    </source>
</reference>
<protein>
    <submittedName>
        <fullName evidence="2">Uncharacterized protein</fullName>
    </submittedName>
</protein>
<sequence>MRVLKPVYEEDAAAEENVRLTRSESLSRLMASESSRRGHRRSRRLMESESLLIGHRGGEISRWSRSGRGDTKERERMLW</sequence>
<organism evidence="2 3">
    <name type="scientific">Brassica rapa subsp. trilocularis</name>
    <dbReference type="NCBI Taxonomy" id="1813537"/>
    <lineage>
        <taxon>Eukaryota</taxon>
        <taxon>Viridiplantae</taxon>
        <taxon>Streptophyta</taxon>
        <taxon>Embryophyta</taxon>
        <taxon>Tracheophyta</taxon>
        <taxon>Spermatophyta</taxon>
        <taxon>Magnoliopsida</taxon>
        <taxon>eudicotyledons</taxon>
        <taxon>Gunneridae</taxon>
        <taxon>Pentapetalae</taxon>
        <taxon>rosids</taxon>
        <taxon>malvids</taxon>
        <taxon>Brassicales</taxon>
        <taxon>Brassicaceae</taxon>
        <taxon>Brassiceae</taxon>
        <taxon>Brassica</taxon>
    </lineage>
</organism>
<evidence type="ECO:0000256" key="1">
    <source>
        <dbReference type="SAM" id="MobiDB-lite"/>
    </source>
</evidence>
<name>A0ABQ7M0D7_BRACM</name>
<gene>
    <name evidence="2" type="primary">A06g501490.1_BraROA</name>
    <name evidence="2" type="ORF">IGI04_022222</name>
</gene>
<dbReference type="EMBL" id="JADBGQ010000006">
    <property type="protein sequence ID" value="KAG5392259.1"/>
    <property type="molecule type" value="Genomic_DNA"/>
</dbReference>
<feature type="region of interest" description="Disordered" evidence="1">
    <location>
        <begin position="25"/>
        <end position="48"/>
    </location>
</feature>
<proteinExistence type="predicted"/>
<evidence type="ECO:0000313" key="2">
    <source>
        <dbReference type="EMBL" id="KAG5392259.1"/>
    </source>
</evidence>